<gene>
    <name evidence="1" type="ORF">Pan97_12520</name>
</gene>
<dbReference type="OrthoDB" id="285991at2"/>
<sequence length="75" mass="8204">MNQSTQSSAGKWISVSAPGGMARQVFVDVFDATEHAWKRVGTFADNATAEKKVMKLKVQGMLSRIVSQKFCPTGR</sequence>
<protein>
    <recommendedName>
        <fullName evidence="3">SPOR domain-containing protein</fullName>
    </recommendedName>
</protein>
<dbReference type="Proteomes" id="UP000318626">
    <property type="component" value="Chromosome"/>
</dbReference>
<evidence type="ECO:0008006" key="3">
    <source>
        <dbReference type="Google" id="ProtNLM"/>
    </source>
</evidence>
<organism evidence="1 2">
    <name type="scientific">Bremerella volcania</name>
    <dbReference type="NCBI Taxonomy" id="2527984"/>
    <lineage>
        <taxon>Bacteria</taxon>
        <taxon>Pseudomonadati</taxon>
        <taxon>Planctomycetota</taxon>
        <taxon>Planctomycetia</taxon>
        <taxon>Pirellulales</taxon>
        <taxon>Pirellulaceae</taxon>
        <taxon>Bremerella</taxon>
    </lineage>
</organism>
<evidence type="ECO:0000313" key="2">
    <source>
        <dbReference type="Proteomes" id="UP000318626"/>
    </source>
</evidence>
<name>A0A518C4W9_9BACT</name>
<dbReference type="EMBL" id="CP036289">
    <property type="protein sequence ID" value="QDU74246.1"/>
    <property type="molecule type" value="Genomic_DNA"/>
</dbReference>
<dbReference type="RefSeq" id="WP_144971232.1">
    <property type="nucleotide sequence ID" value="NZ_CP036289.1"/>
</dbReference>
<keyword evidence="2" id="KW-1185">Reference proteome</keyword>
<proteinExistence type="predicted"/>
<reference evidence="2" key="1">
    <citation type="submission" date="2019-02" db="EMBL/GenBank/DDBJ databases">
        <title>Deep-cultivation of Planctomycetes and their phenomic and genomic characterization uncovers novel biology.</title>
        <authorList>
            <person name="Wiegand S."/>
            <person name="Jogler M."/>
            <person name="Boedeker C."/>
            <person name="Pinto D."/>
            <person name="Vollmers J."/>
            <person name="Rivas-Marin E."/>
            <person name="Kohn T."/>
            <person name="Peeters S.H."/>
            <person name="Heuer A."/>
            <person name="Rast P."/>
            <person name="Oberbeckmann S."/>
            <person name="Bunk B."/>
            <person name="Jeske O."/>
            <person name="Meyerdierks A."/>
            <person name="Storesund J.E."/>
            <person name="Kallscheuer N."/>
            <person name="Luecker S."/>
            <person name="Lage O.M."/>
            <person name="Pohl T."/>
            <person name="Merkel B.J."/>
            <person name="Hornburger P."/>
            <person name="Mueller R.-W."/>
            <person name="Bruemmer F."/>
            <person name="Labrenz M."/>
            <person name="Spormann A.M."/>
            <person name="Op den Camp H."/>
            <person name="Overmann J."/>
            <person name="Amann R."/>
            <person name="Jetten M.S.M."/>
            <person name="Mascher T."/>
            <person name="Medema M.H."/>
            <person name="Devos D.P."/>
            <person name="Kaster A.-K."/>
            <person name="Ovreas L."/>
            <person name="Rohde M."/>
            <person name="Galperin M.Y."/>
            <person name="Jogler C."/>
        </authorList>
    </citation>
    <scope>NUCLEOTIDE SEQUENCE [LARGE SCALE GENOMIC DNA]</scope>
    <source>
        <strain evidence="2">Pan97</strain>
    </source>
</reference>
<evidence type="ECO:0000313" key="1">
    <source>
        <dbReference type="EMBL" id="QDU74246.1"/>
    </source>
</evidence>
<accession>A0A518C4W9</accession>
<dbReference type="KEGG" id="bvo:Pan97_12520"/>
<dbReference type="AlphaFoldDB" id="A0A518C4W9"/>